<dbReference type="EMBL" id="LS483250">
    <property type="protein sequence ID" value="SQD77022.1"/>
    <property type="molecule type" value="Genomic_DNA"/>
</dbReference>
<evidence type="ECO:0000256" key="1">
    <source>
        <dbReference type="ARBA" id="ARBA00008761"/>
    </source>
</evidence>
<evidence type="ECO:0000256" key="4">
    <source>
        <dbReference type="ARBA" id="ARBA00023125"/>
    </source>
</evidence>
<organism evidence="8 9">
    <name type="scientific">Moritella yayanosii</name>
    <dbReference type="NCBI Taxonomy" id="69539"/>
    <lineage>
        <taxon>Bacteria</taxon>
        <taxon>Pseudomonadati</taxon>
        <taxon>Pseudomonadota</taxon>
        <taxon>Gammaproteobacteria</taxon>
        <taxon>Alteromonadales</taxon>
        <taxon>Moritellaceae</taxon>
        <taxon>Moritella</taxon>
    </lineage>
</organism>
<keyword evidence="9" id="KW-1185">Reference proteome</keyword>
<dbReference type="PANTHER" id="PTHR30405:SF25">
    <property type="entry name" value="RNA-GUIDED DNA ENDONUCLEASE INSQ-RELATED"/>
    <property type="match status" value="1"/>
</dbReference>
<dbReference type="InterPro" id="IPR001959">
    <property type="entry name" value="Transposase"/>
</dbReference>
<reference evidence="9" key="1">
    <citation type="submission" date="2018-05" db="EMBL/GenBank/DDBJ databases">
        <authorList>
            <person name="Cea G.-C."/>
            <person name="William W."/>
        </authorList>
    </citation>
    <scope>NUCLEOTIDE SEQUENCE [LARGE SCALE GENOMIC DNA]</scope>
    <source>
        <strain evidence="9">DB21MT 5</strain>
    </source>
</reference>
<keyword evidence="4" id="KW-0238">DNA-binding</keyword>
<dbReference type="GO" id="GO:0003677">
    <property type="term" value="F:DNA binding"/>
    <property type="evidence" value="ECO:0007669"/>
    <property type="project" value="UniProtKB-KW"/>
</dbReference>
<evidence type="ECO:0000259" key="6">
    <source>
        <dbReference type="Pfam" id="PF01385"/>
    </source>
</evidence>
<protein>
    <submittedName>
        <fullName evidence="8">Transposase</fullName>
    </submittedName>
</protein>
<comment type="similarity">
    <text evidence="2">In the N-terminal section; belongs to the transposase 2 family.</text>
</comment>
<dbReference type="Pfam" id="PF07282">
    <property type="entry name" value="Cas12f1-like_TNB"/>
    <property type="match status" value="1"/>
</dbReference>
<keyword evidence="5" id="KW-0233">DNA recombination</keyword>
<name>A0A330LKT1_9GAMM</name>
<gene>
    <name evidence="8" type="ORF">MORIYA_0544</name>
</gene>
<feature type="domain" description="Cas12f1-like TNB" evidence="7">
    <location>
        <begin position="153"/>
        <end position="220"/>
    </location>
</feature>
<comment type="similarity">
    <text evidence="1">In the C-terminal section; belongs to the transposase 35 family.</text>
</comment>
<evidence type="ECO:0000256" key="3">
    <source>
        <dbReference type="ARBA" id="ARBA00022578"/>
    </source>
</evidence>
<dbReference type="GO" id="GO:0006310">
    <property type="term" value="P:DNA recombination"/>
    <property type="evidence" value="ECO:0007669"/>
    <property type="project" value="UniProtKB-KW"/>
</dbReference>
<evidence type="ECO:0000313" key="8">
    <source>
        <dbReference type="EMBL" id="SQD77022.1"/>
    </source>
</evidence>
<dbReference type="InterPro" id="IPR010095">
    <property type="entry name" value="Cas12f1-like_TNB"/>
</dbReference>
<proteinExistence type="inferred from homology"/>
<dbReference type="Proteomes" id="UP000250163">
    <property type="component" value="Chromosome MORIYA"/>
</dbReference>
<dbReference type="Pfam" id="PF01385">
    <property type="entry name" value="OrfB_IS605"/>
    <property type="match status" value="1"/>
</dbReference>
<dbReference type="NCBIfam" id="NF040570">
    <property type="entry name" value="guided_TnpB"/>
    <property type="match status" value="1"/>
</dbReference>
<sequence>MSNGFKWDADKQSLLLAKMKQPLKIKWSRYFTGKPSSLTVSKTKSGKYFVSILVKEAIKQLPIVNKTVGVDVGIKDLAICSDGVKFNNPRLTNRYAKKLAKASRKLANSRRDFTHKMTSTLINENQVIGIESLKVKNMVKNRKLAKHLHDANFGEIARQLEYKADWYGRKLSAISQWFPSSKMCSECGALYAGQWSLAIRTWTCACGAVHDRDHNAAINIHKEGLRLAA</sequence>
<dbReference type="AlphaFoldDB" id="A0A330LKT1"/>
<evidence type="ECO:0000256" key="5">
    <source>
        <dbReference type="ARBA" id="ARBA00023172"/>
    </source>
</evidence>
<dbReference type="NCBIfam" id="TIGR01766">
    <property type="entry name" value="IS200/IS605 family accessory protein TnpB-like domain"/>
    <property type="match status" value="1"/>
</dbReference>
<evidence type="ECO:0000256" key="2">
    <source>
        <dbReference type="ARBA" id="ARBA00011044"/>
    </source>
</evidence>
<dbReference type="RefSeq" id="WP_197713346.1">
    <property type="nucleotide sequence ID" value="NZ_LS483250.1"/>
</dbReference>
<evidence type="ECO:0000313" key="9">
    <source>
        <dbReference type="Proteomes" id="UP000250163"/>
    </source>
</evidence>
<keyword evidence="3" id="KW-0815">Transposition</keyword>
<feature type="domain" description="Probable transposase IS891/IS1136/IS1341" evidence="6">
    <location>
        <begin position="95"/>
        <end position="142"/>
    </location>
</feature>
<dbReference type="KEGG" id="mya:MORIYA_0544"/>
<evidence type="ECO:0000259" key="7">
    <source>
        <dbReference type="Pfam" id="PF07282"/>
    </source>
</evidence>
<accession>A0A330LKT1</accession>
<dbReference type="GO" id="GO:0032196">
    <property type="term" value="P:transposition"/>
    <property type="evidence" value="ECO:0007669"/>
    <property type="project" value="UniProtKB-KW"/>
</dbReference>
<dbReference type="PANTHER" id="PTHR30405">
    <property type="entry name" value="TRANSPOSASE"/>
    <property type="match status" value="1"/>
</dbReference>
<dbReference type="InterPro" id="IPR051399">
    <property type="entry name" value="RNA-guided_DNA_endo/Transpos"/>
</dbReference>